<feature type="domain" description="Thiamine pyrophosphate enzyme TPP-binding" evidence="13">
    <location>
        <begin position="418"/>
        <end position="539"/>
    </location>
</feature>
<comment type="cofactor">
    <cofactor evidence="10">
        <name>Mg(2+)</name>
        <dbReference type="ChEBI" id="CHEBI:18420"/>
    </cofactor>
    <text evidence="10">Binds 1 Mg(2+) per subunit.</text>
</comment>
<dbReference type="PANTHER" id="PTHR43452">
    <property type="entry name" value="PYRUVATE DECARBOXYLASE"/>
    <property type="match status" value="1"/>
</dbReference>
<dbReference type="Pfam" id="PF02775">
    <property type="entry name" value="TPP_enzyme_C"/>
    <property type="match status" value="1"/>
</dbReference>
<comment type="catalytic activity">
    <reaction evidence="1">
        <text>a 2-oxocarboxylate + H(+) = an aldehyde + CO2</text>
        <dbReference type="Rhea" id="RHEA:11628"/>
        <dbReference type="ChEBI" id="CHEBI:15378"/>
        <dbReference type="ChEBI" id="CHEBI:16526"/>
        <dbReference type="ChEBI" id="CHEBI:17478"/>
        <dbReference type="ChEBI" id="CHEBI:35179"/>
        <dbReference type="EC" id="4.1.1.1"/>
    </reaction>
</comment>
<feature type="binding site" evidence="10">
    <location>
        <position position="474"/>
    </location>
    <ligand>
        <name>Mg(2+)</name>
        <dbReference type="ChEBI" id="CHEBI:18420"/>
    </ligand>
</feature>
<evidence type="ECO:0000256" key="2">
    <source>
        <dbReference type="ARBA" id="ARBA00001964"/>
    </source>
</evidence>
<dbReference type="Pfam" id="PF02776">
    <property type="entry name" value="TPP_enzyme_N"/>
    <property type="match status" value="1"/>
</dbReference>
<keyword evidence="9 15" id="KW-0456">Lyase</keyword>
<dbReference type="GO" id="GO:0030976">
    <property type="term" value="F:thiamine pyrophosphate binding"/>
    <property type="evidence" value="ECO:0007669"/>
    <property type="project" value="InterPro"/>
</dbReference>
<dbReference type="FunFam" id="3.40.50.970:FF:000019">
    <property type="entry name" value="Pyruvate decarboxylase isozyme"/>
    <property type="match status" value="1"/>
</dbReference>
<evidence type="ECO:0000256" key="3">
    <source>
        <dbReference type="ARBA" id="ARBA00007812"/>
    </source>
</evidence>
<dbReference type="GO" id="GO:0000287">
    <property type="term" value="F:magnesium ion binding"/>
    <property type="evidence" value="ECO:0007669"/>
    <property type="project" value="InterPro"/>
</dbReference>
<dbReference type="PIRSF" id="PIRSF036565">
    <property type="entry name" value="Pyruvt_ip_decrb"/>
    <property type="match status" value="1"/>
</dbReference>
<evidence type="ECO:0000256" key="7">
    <source>
        <dbReference type="ARBA" id="ARBA00022842"/>
    </source>
</evidence>
<evidence type="ECO:0000259" key="14">
    <source>
        <dbReference type="Pfam" id="PF02776"/>
    </source>
</evidence>
<keyword evidence="8 11" id="KW-0786">Thiamine pyrophosphate</keyword>
<comment type="cofactor">
    <cofactor evidence="2">
        <name>thiamine diphosphate</name>
        <dbReference type="ChEBI" id="CHEBI:58937"/>
    </cofactor>
</comment>
<dbReference type="CDD" id="cd02005">
    <property type="entry name" value="TPP_PDC_IPDC"/>
    <property type="match status" value="1"/>
</dbReference>
<gene>
    <name evidence="15" type="primary">pdc</name>
    <name evidence="15" type="ORF">Mal52_58040</name>
</gene>
<feature type="binding site" evidence="10">
    <location>
        <position position="476"/>
    </location>
    <ligand>
        <name>Mg(2+)</name>
        <dbReference type="ChEBI" id="CHEBI:18420"/>
    </ligand>
</feature>
<comment type="similarity">
    <text evidence="3 11">Belongs to the TPP enzyme family.</text>
</comment>
<dbReference type="InterPro" id="IPR012110">
    <property type="entry name" value="PDC/IPDC-like"/>
</dbReference>
<dbReference type="InterPro" id="IPR029061">
    <property type="entry name" value="THDP-binding"/>
</dbReference>
<evidence type="ECO:0000256" key="11">
    <source>
        <dbReference type="RuleBase" id="RU362132"/>
    </source>
</evidence>
<evidence type="ECO:0000256" key="6">
    <source>
        <dbReference type="ARBA" id="ARBA00022793"/>
    </source>
</evidence>
<dbReference type="InterPro" id="IPR047214">
    <property type="entry name" value="TPP_PDC_IPDC"/>
</dbReference>
<evidence type="ECO:0000256" key="5">
    <source>
        <dbReference type="ARBA" id="ARBA00022723"/>
    </source>
</evidence>
<evidence type="ECO:0000256" key="8">
    <source>
        <dbReference type="ARBA" id="ARBA00023052"/>
    </source>
</evidence>
<keyword evidence="7 10" id="KW-0460">Magnesium</keyword>
<dbReference type="Gene3D" id="3.40.50.1220">
    <property type="entry name" value="TPP-binding domain"/>
    <property type="match status" value="1"/>
</dbReference>
<dbReference type="EC" id="4.1.1.1" evidence="4"/>
<evidence type="ECO:0000313" key="16">
    <source>
        <dbReference type="Proteomes" id="UP000319383"/>
    </source>
</evidence>
<feature type="domain" description="Thiamine pyrophosphate enzyme central" evidence="12">
    <location>
        <begin position="207"/>
        <end position="320"/>
    </location>
</feature>
<dbReference type="Gene3D" id="3.40.50.970">
    <property type="match status" value="2"/>
</dbReference>
<keyword evidence="5 10" id="KW-0479">Metal-binding</keyword>
<dbReference type="InterPro" id="IPR047213">
    <property type="entry name" value="TPP_PYR_PDC_IPDC-like"/>
</dbReference>
<evidence type="ECO:0000313" key="15">
    <source>
        <dbReference type="EMBL" id="QDU47276.1"/>
    </source>
</evidence>
<sequence>MNASNMDNSPTTVGGYLAARLEQIGLRQYFAVPGDYNLVLLDEFLTNRNLQMISCCNELNAGYAADGYARATGGPAAAIVTFSVGGLSLLNAIAGAYAEDLPVIAISGGPNTNSEAEYEFLHHTLGDVDYGYQREIFRRVTAEAVMIQHPTEAPRQIDRAIETALVKQKPVYLEIACNIAGATVSSPNPRTFNVRFSSDPTSLDQAVEHAAELLNAAIKPVLVAGVKLRAGGAVPAFQQLADSSGYAVAHMPNSKGFLDEQHPGFIGNYWGPVSSPGCGEIVESADLCLFAGATFTDYTTTGHTALINPQKMIRATSDSVILPTQTYNEVALADFLDGLTAKLKPNDASLAAFKRIQEPAQQPQPNGDDAPLTTRTLFSEIQGLLDEQSAVIAETGDSWFNGMQLDLPSGANFEIQLQYGSIGWSVGATLGYSIGLPERRVVALIGDGSFQLTAQEVSTMIRYETNPIIFLINNGGYTIEVEIHDGPYNTIKNWDYAGLVDVFNANDGNGWGCRVTTEKELSDAIAHAKQHDGLALIEVAIDRDDCSKNLLKWGGQVAKNNGRPPRRN</sequence>
<dbReference type="KEGG" id="sdyn:Mal52_58040"/>
<evidence type="ECO:0000256" key="10">
    <source>
        <dbReference type="PIRSR" id="PIRSR036565-2"/>
    </source>
</evidence>
<dbReference type="InterPro" id="IPR000399">
    <property type="entry name" value="TPP-bd_CS"/>
</dbReference>
<dbReference type="SUPFAM" id="SSF52467">
    <property type="entry name" value="DHS-like NAD/FAD-binding domain"/>
    <property type="match status" value="1"/>
</dbReference>
<dbReference type="FunFam" id="3.40.50.1220:FF:000009">
    <property type="entry name" value="Pyruvate decarboxylase 1"/>
    <property type="match status" value="1"/>
</dbReference>
<accession>A0A517ZXV7</accession>
<evidence type="ECO:0000256" key="9">
    <source>
        <dbReference type="ARBA" id="ARBA00023239"/>
    </source>
</evidence>
<organism evidence="15 16">
    <name type="scientific">Symmachiella dynata</name>
    <dbReference type="NCBI Taxonomy" id="2527995"/>
    <lineage>
        <taxon>Bacteria</taxon>
        <taxon>Pseudomonadati</taxon>
        <taxon>Planctomycetota</taxon>
        <taxon>Planctomycetia</taxon>
        <taxon>Planctomycetales</taxon>
        <taxon>Planctomycetaceae</taxon>
        <taxon>Symmachiella</taxon>
    </lineage>
</organism>
<keyword evidence="6" id="KW-0210">Decarboxylase</keyword>
<dbReference type="FunFam" id="3.40.50.970:FF:000024">
    <property type="entry name" value="Pyruvate decarboxylase isozyme"/>
    <property type="match status" value="1"/>
</dbReference>
<dbReference type="EMBL" id="CP036276">
    <property type="protein sequence ID" value="QDU47276.1"/>
    <property type="molecule type" value="Genomic_DNA"/>
</dbReference>
<keyword evidence="15" id="KW-0670">Pyruvate</keyword>
<dbReference type="Proteomes" id="UP000319383">
    <property type="component" value="Chromosome"/>
</dbReference>
<evidence type="ECO:0000259" key="12">
    <source>
        <dbReference type="Pfam" id="PF00205"/>
    </source>
</evidence>
<evidence type="ECO:0000259" key="13">
    <source>
        <dbReference type="Pfam" id="PF02775"/>
    </source>
</evidence>
<keyword evidence="16" id="KW-1185">Reference proteome</keyword>
<dbReference type="PROSITE" id="PS00187">
    <property type="entry name" value="TPP_ENZYMES"/>
    <property type="match status" value="1"/>
</dbReference>
<dbReference type="InterPro" id="IPR012001">
    <property type="entry name" value="Thiamin_PyroP_enz_TPP-bd_dom"/>
</dbReference>
<dbReference type="SUPFAM" id="SSF52518">
    <property type="entry name" value="Thiamin diphosphate-binding fold (THDP-binding)"/>
    <property type="match status" value="2"/>
</dbReference>
<dbReference type="GO" id="GO:0000949">
    <property type="term" value="P:aromatic amino acid family catabolic process to alcohol via Ehrlich pathway"/>
    <property type="evidence" value="ECO:0007669"/>
    <property type="project" value="TreeGrafter"/>
</dbReference>
<proteinExistence type="inferred from homology"/>
<protein>
    <recommendedName>
        <fullName evidence="4">pyruvate decarboxylase</fullName>
        <ecNumber evidence="4">4.1.1.1</ecNumber>
    </recommendedName>
</protein>
<dbReference type="InterPro" id="IPR029035">
    <property type="entry name" value="DHS-like_NAD/FAD-binding_dom"/>
</dbReference>
<dbReference type="GO" id="GO:0004737">
    <property type="term" value="F:pyruvate decarboxylase activity"/>
    <property type="evidence" value="ECO:0007669"/>
    <property type="project" value="UniProtKB-EC"/>
</dbReference>
<dbReference type="CDD" id="cd07038">
    <property type="entry name" value="TPP_PYR_PDC_IPDC_like"/>
    <property type="match status" value="1"/>
</dbReference>
<feature type="binding site" evidence="10">
    <location>
        <position position="447"/>
    </location>
    <ligand>
        <name>Mg(2+)</name>
        <dbReference type="ChEBI" id="CHEBI:18420"/>
    </ligand>
</feature>
<dbReference type="InterPro" id="IPR011766">
    <property type="entry name" value="TPP_enzyme_TPP-bd"/>
</dbReference>
<dbReference type="GO" id="GO:0005829">
    <property type="term" value="C:cytosol"/>
    <property type="evidence" value="ECO:0007669"/>
    <property type="project" value="TreeGrafter"/>
</dbReference>
<dbReference type="PANTHER" id="PTHR43452:SF1">
    <property type="entry name" value="PYRUVATE DECARBOXYLASE C186.09-RELATED"/>
    <property type="match status" value="1"/>
</dbReference>
<reference evidence="15 16" key="1">
    <citation type="submission" date="2019-02" db="EMBL/GenBank/DDBJ databases">
        <title>Deep-cultivation of Planctomycetes and their phenomic and genomic characterization uncovers novel biology.</title>
        <authorList>
            <person name="Wiegand S."/>
            <person name="Jogler M."/>
            <person name="Boedeker C."/>
            <person name="Pinto D."/>
            <person name="Vollmers J."/>
            <person name="Rivas-Marin E."/>
            <person name="Kohn T."/>
            <person name="Peeters S.H."/>
            <person name="Heuer A."/>
            <person name="Rast P."/>
            <person name="Oberbeckmann S."/>
            <person name="Bunk B."/>
            <person name="Jeske O."/>
            <person name="Meyerdierks A."/>
            <person name="Storesund J.E."/>
            <person name="Kallscheuer N."/>
            <person name="Luecker S."/>
            <person name="Lage O.M."/>
            <person name="Pohl T."/>
            <person name="Merkel B.J."/>
            <person name="Hornburger P."/>
            <person name="Mueller R.-W."/>
            <person name="Bruemmer F."/>
            <person name="Labrenz M."/>
            <person name="Spormann A.M."/>
            <person name="Op den Camp H."/>
            <person name="Overmann J."/>
            <person name="Amann R."/>
            <person name="Jetten M.S.M."/>
            <person name="Mascher T."/>
            <person name="Medema M.H."/>
            <person name="Devos D.P."/>
            <person name="Kaster A.-K."/>
            <person name="Ovreas L."/>
            <person name="Rohde M."/>
            <person name="Galperin M.Y."/>
            <person name="Jogler C."/>
        </authorList>
    </citation>
    <scope>NUCLEOTIDE SEQUENCE [LARGE SCALE GENOMIC DNA]</scope>
    <source>
        <strain evidence="15 16">Mal52</strain>
    </source>
</reference>
<evidence type="ECO:0000256" key="1">
    <source>
        <dbReference type="ARBA" id="ARBA00001041"/>
    </source>
</evidence>
<evidence type="ECO:0000256" key="4">
    <source>
        <dbReference type="ARBA" id="ARBA00013202"/>
    </source>
</evidence>
<name>A0A517ZXV7_9PLAN</name>
<dbReference type="RefSeq" id="WP_231962464.1">
    <property type="nucleotide sequence ID" value="NZ_CP036276.1"/>
</dbReference>
<dbReference type="AlphaFoldDB" id="A0A517ZXV7"/>
<feature type="domain" description="Thiamine pyrophosphate enzyme N-terminal TPP-binding" evidence="14">
    <location>
        <begin position="12"/>
        <end position="122"/>
    </location>
</feature>
<dbReference type="Pfam" id="PF00205">
    <property type="entry name" value="TPP_enzyme_M"/>
    <property type="match status" value="1"/>
</dbReference>
<dbReference type="InterPro" id="IPR012000">
    <property type="entry name" value="Thiamin_PyroP_enz_cen_dom"/>
</dbReference>